<reference evidence="2" key="1">
    <citation type="submission" date="2006-10" db="EMBL/GenBank/DDBJ databases">
        <authorList>
            <person name="Amadeo P."/>
            <person name="Zhao Q."/>
            <person name="Wortman J."/>
            <person name="Fraser-Liggett C."/>
            <person name="Carlton J."/>
        </authorList>
    </citation>
    <scope>NUCLEOTIDE SEQUENCE</scope>
    <source>
        <strain evidence="2">G3</strain>
    </source>
</reference>
<feature type="compositionally biased region" description="Polar residues" evidence="1">
    <location>
        <begin position="110"/>
        <end position="119"/>
    </location>
</feature>
<feature type="compositionally biased region" description="Acidic residues" evidence="1">
    <location>
        <begin position="524"/>
        <end position="535"/>
    </location>
</feature>
<dbReference type="RefSeq" id="XP_001328450.1">
    <property type="nucleotide sequence ID" value="XM_001328415.1"/>
</dbReference>
<feature type="compositionally biased region" description="Low complexity" evidence="1">
    <location>
        <begin position="423"/>
        <end position="436"/>
    </location>
</feature>
<reference evidence="2" key="2">
    <citation type="journal article" date="2007" name="Science">
        <title>Draft genome sequence of the sexually transmitted pathogen Trichomonas vaginalis.</title>
        <authorList>
            <person name="Carlton J.M."/>
            <person name="Hirt R.P."/>
            <person name="Silva J.C."/>
            <person name="Delcher A.L."/>
            <person name="Schatz M."/>
            <person name="Zhao Q."/>
            <person name="Wortman J.R."/>
            <person name="Bidwell S.L."/>
            <person name="Alsmark U.C.M."/>
            <person name="Besteiro S."/>
            <person name="Sicheritz-Ponten T."/>
            <person name="Noel C.J."/>
            <person name="Dacks J.B."/>
            <person name="Foster P.G."/>
            <person name="Simillion C."/>
            <person name="Van de Peer Y."/>
            <person name="Miranda-Saavedra D."/>
            <person name="Barton G.J."/>
            <person name="Westrop G.D."/>
            <person name="Mueller S."/>
            <person name="Dessi D."/>
            <person name="Fiori P.L."/>
            <person name="Ren Q."/>
            <person name="Paulsen I."/>
            <person name="Zhang H."/>
            <person name="Bastida-Corcuera F.D."/>
            <person name="Simoes-Barbosa A."/>
            <person name="Brown M.T."/>
            <person name="Hayes R.D."/>
            <person name="Mukherjee M."/>
            <person name="Okumura C.Y."/>
            <person name="Schneider R."/>
            <person name="Smith A.J."/>
            <person name="Vanacova S."/>
            <person name="Villalvazo M."/>
            <person name="Haas B.J."/>
            <person name="Pertea M."/>
            <person name="Feldblyum T.V."/>
            <person name="Utterback T.R."/>
            <person name="Shu C.L."/>
            <person name="Osoegawa K."/>
            <person name="de Jong P.J."/>
            <person name="Hrdy I."/>
            <person name="Horvathova L."/>
            <person name="Zubacova Z."/>
            <person name="Dolezal P."/>
            <person name="Malik S.B."/>
            <person name="Logsdon J.M. Jr."/>
            <person name="Henze K."/>
            <person name="Gupta A."/>
            <person name="Wang C.C."/>
            <person name="Dunne R.L."/>
            <person name="Upcroft J.A."/>
            <person name="Upcroft P."/>
            <person name="White O."/>
            <person name="Salzberg S.L."/>
            <person name="Tang P."/>
            <person name="Chiu C.-H."/>
            <person name="Lee Y.-S."/>
            <person name="Embley T.M."/>
            <person name="Coombs G.H."/>
            <person name="Mottram J.C."/>
            <person name="Tachezy J."/>
            <person name="Fraser-Liggett C.M."/>
            <person name="Johnson P.J."/>
        </authorList>
    </citation>
    <scope>NUCLEOTIDE SEQUENCE [LARGE SCALE GENOMIC DNA]</scope>
    <source>
        <strain evidence="2">G3</strain>
    </source>
</reference>
<feature type="compositionally biased region" description="Polar residues" evidence="1">
    <location>
        <begin position="278"/>
        <end position="288"/>
    </location>
</feature>
<feature type="compositionally biased region" description="Basic and acidic residues" evidence="1">
    <location>
        <begin position="514"/>
        <end position="523"/>
    </location>
</feature>
<evidence type="ECO:0000256" key="1">
    <source>
        <dbReference type="SAM" id="MobiDB-lite"/>
    </source>
</evidence>
<feature type="region of interest" description="Disordered" evidence="1">
    <location>
        <begin position="274"/>
        <end position="358"/>
    </location>
</feature>
<feature type="compositionally biased region" description="Polar residues" evidence="1">
    <location>
        <begin position="86"/>
        <end position="101"/>
    </location>
</feature>
<dbReference type="SMR" id="A2DTT0"/>
<feature type="compositionally biased region" description="Basic and acidic residues" evidence="1">
    <location>
        <begin position="454"/>
        <end position="482"/>
    </location>
</feature>
<gene>
    <name evidence="2" type="ORF">TVAG_341210</name>
</gene>
<protein>
    <submittedName>
        <fullName evidence="2">Uncharacterized protein</fullName>
    </submittedName>
</protein>
<feature type="compositionally biased region" description="Acidic residues" evidence="1">
    <location>
        <begin position="317"/>
        <end position="328"/>
    </location>
</feature>
<dbReference type="VEuPathDB" id="TrichDB:TVAGG3_1036890"/>
<evidence type="ECO:0000313" key="2">
    <source>
        <dbReference type="EMBL" id="EAY16227.1"/>
    </source>
</evidence>
<feature type="region of interest" description="Disordered" evidence="1">
    <location>
        <begin position="61"/>
        <end position="136"/>
    </location>
</feature>
<feature type="region of interest" description="Disordered" evidence="1">
    <location>
        <begin position="375"/>
        <end position="482"/>
    </location>
</feature>
<feature type="compositionally biased region" description="Basic and acidic residues" evidence="1">
    <location>
        <begin position="61"/>
        <end position="85"/>
    </location>
</feature>
<evidence type="ECO:0000313" key="3">
    <source>
        <dbReference type="Proteomes" id="UP000001542"/>
    </source>
</evidence>
<feature type="compositionally biased region" description="Polar residues" evidence="1">
    <location>
        <begin position="502"/>
        <end position="513"/>
    </location>
</feature>
<dbReference type="VEuPathDB" id="TrichDB:TVAG_341210"/>
<feature type="compositionally biased region" description="Basic and acidic residues" evidence="1">
    <location>
        <begin position="203"/>
        <end position="218"/>
    </location>
</feature>
<dbReference type="InParanoid" id="A2DTT0"/>
<dbReference type="EMBL" id="DS113245">
    <property type="protein sequence ID" value="EAY16227.1"/>
    <property type="molecule type" value="Genomic_DNA"/>
</dbReference>
<accession>A2DTT0</accession>
<feature type="compositionally biased region" description="Low complexity" evidence="1">
    <location>
        <begin position="378"/>
        <end position="404"/>
    </location>
</feature>
<dbReference type="Proteomes" id="UP000001542">
    <property type="component" value="Unassembled WGS sequence"/>
</dbReference>
<dbReference type="KEGG" id="tva:4774235"/>
<proteinExistence type="predicted"/>
<feature type="region of interest" description="Disordered" evidence="1">
    <location>
        <begin position="498"/>
        <end position="535"/>
    </location>
</feature>
<organism evidence="2 3">
    <name type="scientific">Trichomonas vaginalis (strain ATCC PRA-98 / G3)</name>
    <dbReference type="NCBI Taxonomy" id="412133"/>
    <lineage>
        <taxon>Eukaryota</taxon>
        <taxon>Metamonada</taxon>
        <taxon>Parabasalia</taxon>
        <taxon>Trichomonadida</taxon>
        <taxon>Trichomonadidae</taxon>
        <taxon>Trichomonas</taxon>
    </lineage>
</organism>
<feature type="region of interest" description="Disordered" evidence="1">
    <location>
        <begin position="203"/>
        <end position="250"/>
    </location>
</feature>
<keyword evidence="3" id="KW-1185">Reference proteome</keyword>
<name>A2DTT0_TRIV3</name>
<dbReference type="AlphaFoldDB" id="A2DTT0"/>
<sequence>MTIFFADDKNLSRMSDGVSKEQKELLISKGKQLRKYAKRVIFDKWSKRLLKAMLNRKKSDLDNENETRDKKDINTNRPTDNENKNDSIAQKQKQTDNQENWNPKKKQSNIEKTSMNDTIRQVEARPKRAQSPSVKRNKKVIFYRNISINTHITRYKDTSSQTKSSSNHYSTMNTQTSKIYLNISPAFVFSKENEKDTQDYMQEYEKESSSDDILKFNDENSNSHIPTTIRKKNQQTEPKEKPENKSILTADADNLFTIGSDEDINLPPIEVAAPALTSPEQNKGQYSVDSPKGSTKKKPNYSVDNEYDSFSNSNNEDLNEEDNEEWISDPDSNQKPSNIEEDVKNSDGEIEIDDEEKGISLKKSAKVHFTFNTSETVNIAPSGSNSSSPIGSPLMTSSSSMPTMRRNPIIMVRRPQSPNFTQLDFSPASSLSSDFSSDPEEKSDNKNFELISAKTEKPKPKEEVKEEPKDKEKDNADVHDSEIPIEILSDSLSDVDIDDLVTPTQNHPTSPTKNGDDQNKEIISDDSIDSTDSQYDSDENVAIPLHEEPVHSGSDPTFNDTQIITSPPLDELLGDIPVTPPKEDSEIRAFLRQFFTAEVFQNCQNRKSLGQSIPLIHIPDTARRPFKYPPDYLDLVIDLVNEIIETEDIVGMFYEQFLDHLEAILGAEPIEMEPNYITSLHAQSEIECDNTGIDILMRIADSILESHTDYVLGYV</sequence>